<dbReference type="AlphaFoldDB" id="A0A2N9IZL2"/>
<gene>
    <name evidence="2" type="ORF">FSB_LOCUS58648</name>
</gene>
<dbReference type="EMBL" id="OIVN01006331">
    <property type="protein sequence ID" value="SPD30766.1"/>
    <property type="molecule type" value="Genomic_DNA"/>
</dbReference>
<proteinExistence type="predicted"/>
<name>A0A2N9IZL2_FAGSY</name>
<evidence type="ECO:0000256" key="1">
    <source>
        <dbReference type="SAM" id="MobiDB-lite"/>
    </source>
</evidence>
<protein>
    <submittedName>
        <fullName evidence="2">Uncharacterized protein</fullName>
    </submittedName>
</protein>
<feature type="compositionally biased region" description="Polar residues" evidence="1">
    <location>
        <begin position="23"/>
        <end position="32"/>
    </location>
</feature>
<reference evidence="2" key="1">
    <citation type="submission" date="2018-02" db="EMBL/GenBank/DDBJ databases">
        <authorList>
            <person name="Cohen D.B."/>
            <person name="Kent A.D."/>
        </authorList>
    </citation>
    <scope>NUCLEOTIDE SEQUENCE</scope>
</reference>
<organism evidence="2">
    <name type="scientific">Fagus sylvatica</name>
    <name type="common">Beechnut</name>
    <dbReference type="NCBI Taxonomy" id="28930"/>
    <lineage>
        <taxon>Eukaryota</taxon>
        <taxon>Viridiplantae</taxon>
        <taxon>Streptophyta</taxon>
        <taxon>Embryophyta</taxon>
        <taxon>Tracheophyta</taxon>
        <taxon>Spermatophyta</taxon>
        <taxon>Magnoliopsida</taxon>
        <taxon>eudicotyledons</taxon>
        <taxon>Gunneridae</taxon>
        <taxon>Pentapetalae</taxon>
        <taxon>rosids</taxon>
        <taxon>fabids</taxon>
        <taxon>Fagales</taxon>
        <taxon>Fagaceae</taxon>
        <taxon>Fagus</taxon>
    </lineage>
</organism>
<accession>A0A2N9IZL2</accession>
<feature type="compositionally biased region" description="Basic and acidic residues" evidence="1">
    <location>
        <begin position="1"/>
        <end position="15"/>
    </location>
</feature>
<sequence>MSGEREADREGERENFWFGSVHRPSTTSTPSLIPQKEAIKNPPQFQPVPLHRPQSHYCLRRPPISRIQTQTPLHHSLPISPPPPPHPAHTPEGSDKEPSSIPARTPPPTSIPLLSAEASHLSDSDANCADQDTSDDVTVKKKRRFI</sequence>
<feature type="region of interest" description="Disordered" evidence="1">
    <location>
        <begin position="1"/>
        <end position="146"/>
    </location>
</feature>
<feature type="compositionally biased region" description="Pro residues" evidence="1">
    <location>
        <begin position="79"/>
        <end position="88"/>
    </location>
</feature>
<evidence type="ECO:0000313" key="2">
    <source>
        <dbReference type="EMBL" id="SPD30766.1"/>
    </source>
</evidence>